<dbReference type="InterPro" id="IPR017871">
    <property type="entry name" value="ABC_transporter-like_CS"/>
</dbReference>
<evidence type="ECO:0000313" key="5">
    <source>
        <dbReference type="EMBL" id="RQW64508.1"/>
    </source>
</evidence>
<dbReference type="InterPro" id="IPR040582">
    <property type="entry name" value="OB_MalK-like"/>
</dbReference>
<evidence type="ECO:0000259" key="4">
    <source>
        <dbReference type="PROSITE" id="PS50893"/>
    </source>
</evidence>
<name>A0A3N9TJG1_9VIBR</name>
<dbReference type="GO" id="GO:0016887">
    <property type="term" value="F:ATP hydrolysis activity"/>
    <property type="evidence" value="ECO:0007669"/>
    <property type="project" value="InterPro"/>
</dbReference>
<sequence length="361" mass="40335">MSRIDLKQVEKRYGDVEVLRNINLNIEEGEFVVLVGPSGCGKSTLLRSIAGLEDVTDGNIEIGGKIMNDIAPKDRDISMVFQSYALYPHLSVARNMGFSLEVRKLPKDQIEKAVNEAADILNLTHLLDRKPKELSGGQRQRVAMGRAIVRDSKIFLFDEPLSNLDAQLRGKMRVEIKNLHKRLGNTIVYVTHDQVEAMTLADKIVVLNHGLIQQVGTPLELYDNPVNKFVASFIGSPSMNFLDGELVYHDQHVCFCINETSLIPIPQSDITINQYGNVEIGIRPENMVICEKDEPYSIPVKVSLIEPTGISELIHGKIGDQYVTIFSTERCGADVGDTIYINCQQDKALLFDKSSKKRVII</sequence>
<dbReference type="EMBL" id="RJVQ01000001">
    <property type="protein sequence ID" value="RQW64508.1"/>
    <property type="molecule type" value="Genomic_DNA"/>
</dbReference>
<dbReference type="PROSITE" id="PS00211">
    <property type="entry name" value="ABC_TRANSPORTER_1"/>
    <property type="match status" value="1"/>
</dbReference>
<dbReference type="InterPro" id="IPR008995">
    <property type="entry name" value="Mo/tungstate-bd_C_term_dom"/>
</dbReference>
<dbReference type="OrthoDB" id="9802264at2"/>
<dbReference type="Gene3D" id="3.40.50.300">
    <property type="entry name" value="P-loop containing nucleotide triphosphate hydrolases"/>
    <property type="match status" value="1"/>
</dbReference>
<dbReference type="Gene3D" id="2.40.50.100">
    <property type="match status" value="1"/>
</dbReference>
<dbReference type="InterPro" id="IPR012340">
    <property type="entry name" value="NA-bd_OB-fold"/>
</dbReference>
<dbReference type="Proteomes" id="UP000281112">
    <property type="component" value="Unassembled WGS sequence"/>
</dbReference>
<dbReference type="InterPro" id="IPR003593">
    <property type="entry name" value="AAA+_ATPase"/>
</dbReference>
<dbReference type="AlphaFoldDB" id="A0A3N9TJG1"/>
<keyword evidence="2" id="KW-0547">Nucleotide-binding</keyword>
<dbReference type="GO" id="GO:0055052">
    <property type="term" value="C:ATP-binding cassette (ABC) transporter complex, substrate-binding subunit-containing"/>
    <property type="evidence" value="ECO:0007669"/>
    <property type="project" value="TreeGrafter"/>
</dbReference>
<gene>
    <name evidence="5" type="primary">ugpC</name>
    <name evidence="5" type="ORF">EES38_00210</name>
</gene>
<dbReference type="SUPFAM" id="SSF50331">
    <property type="entry name" value="MOP-like"/>
    <property type="match status" value="1"/>
</dbReference>
<dbReference type="PROSITE" id="PS50893">
    <property type="entry name" value="ABC_TRANSPORTER_2"/>
    <property type="match status" value="1"/>
</dbReference>
<dbReference type="InterPro" id="IPR047641">
    <property type="entry name" value="ABC_transpr_MalK/UgpC-like"/>
</dbReference>
<dbReference type="GO" id="GO:0005524">
    <property type="term" value="F:ATP binding"/>
    <property type="evidence" value="ECO:0007669"/>
    <property type="project" value="UniProtKB-KW"/>
</dbReference>
<organism evidence="5 6">
    <name type="scientific">Vibrio viridaestus</name>
    <dbReference type="NCBI Taxonomy" id="2487322"/>
    <lineage>
        <taxon>Bacteria</taxon>
        <taxon>Pseudomonadati</taxon>
        <taxon>Pseudomonadota</taxon>
        <taxon>Gammaproteobacteria</taxon>
        <taxon>Vibrionales</taxon>
        <taxon>Vibrionaceae</taxon>
        <taxon>Vibrio</taxon>
    </lineage>
</organism>
<protein>
    <submittedName>
        <fullName evidence="5">sn-glycerol-3-phosphate ABC transporter ATP-binding protein UgpC</fullName>
    </submittedName>
</protein>
<dbReference type="GO" id="GO:0140359">
    <property type="term" value="F:ABC-type transporter activity"/>
    <property type="evidence" value="ECO:0007669"/>
    <property type="project" value="InterPro"/>
</dbReference>
<dbReference type="RefSeq" id="WP_124935160.1">
    <property type="nucleotide sequence ID" value="NZ_RJVQ01000001.1"/>
</dbReference>
<dbReference type="PANTHER" id="PTHR43875">
    <property type="entry name" value="MALTODEXTRIN IMPORT ATP-BINDING PROTEIN MSMX"/>
    <property type="match status" value="1"/>
</dbReference>
<dbReference type="InterPro" id="IPR003439">
    <property type="entry name" value="ABC_transporter-like_ATP-bd"/>
</dbReference>
<reference evidence="5 6" key="1">
    <citation type="submission" date="2018-11" db="EMBL/GenBank/DDBJ databases">
        <title>Vibrio LJC006 sp. nov., isolated from seawater during the bloom of the enteromorpha.</title>
        <authorList>
            <person name="Liang J."/>
        </authorList>
    </citation>
    <scope>NUCLEOTIDE SEQUENCE [LARGE SCALE GENOMIC DNA]</scope>
    <source>
        <strain evidence="5 6">LJC006</strain>
    </source>
</reference>
<evidence type="ECO:0000256" key="1">
    <source>
        <dbReference type="ARBA" id="ARBA00022448"/>
    </source>
</evidence>
<dbReference type="Pfam" id="PF00005">
    <property type="entry name" value="ABC_tran"/>
    <property type="match status" value="1"/>
</dbReference>
<dbReference type="Pfam" id="PF17912">
    <property type="entry name" value="OB_MalK"/>
    <property type="match status" value="1"/>
</dbReference>
<evidence type="ECO:0000313" key="6">
    <source>
        <dbReference type="Proteomes" id="UP000281112"/>
    </source>
</evidence>
<dbReference type="PANTHER" id="PTHR43875:SF1">
    <property type="entry name" value="OSMOPROTECTIVE COMPOUNDS UPTAKE ATP-BINDING PROTEIN GGTA"/>
    <property type="match status" value="1"/>
</dbReference>
<dbReference type="InterPro" id="IPR015855">
    <property type="entry name" value="ABC_transpr_MalK-like"/>
</dbReference>
<dbReference type="SUPFAM" id="SSF52540">
    <property type="entry name" value="P-loop containing nucleoside triphosphate hydrolases"/>
    <property type="match status" value="1"/>
</dbReference>
<accession>A0A3N9TJG1</accession>
<proteinExistence type="predicted"/>
<dbReference type="FunFam" id="3.40.50.300:FF:000042">
    <property type="entry name" value="Maltose/maltodextrin ABC transporter, ATP-binding protein"/>
    <property type="match status" value="1"/>
</dbReference>
<comment type="caution">
    <text evidence="5">The sequence shown here is derived from an EMBL/GenBank/DDBJ whole genome shotgun (WGS) entry which is preliminary data.</text>
</comment>
<dbReference type="CDD" id="cd03301">
    <property type="entry name" value="ABC_MalK_N"/>
    <property type="match status" value="1"/>
</dbReference>
<dbReference type="InterPro" id="IPR027417">
    <property type="entry name" value="P-loop_NTPase"/>
</dbReference>
<dbReference type="NCBIfam" id="NF008653">
    <property type="entry name" value="PRK11650.1"/>
    <property type="match status" value="1"/>
</dbReference>
<dbReference type="Gene3D" id="2.40.50.140">
    <property type="entry name" value="Nucleic acid-binding proteins"/>
    <property type="match status" value="1"/>
</dbReference>
<dbReference type="SMART" id="SM00382">
    <property type="entry name" value="AAA"/>
    <property type="match status" value="1"/>
</dbReference>
<keyword evidence="6" id="KW-1185">Reference proteome</keyword>
<evidence type="ECO:0000256" key="2">
    <source>
        <dbReference type="ARBA" id="ARBA00022741"/>
    </source>
</evidence>
<keyword evidence="3 5" id="KW-0067">ATP-binding</keyword>
<feature type="domain" description="ABC transporter" evidence="4">
    <location>
        <begin position="4"/>
        <end position="234"/>
    </location>
</feature>
<dbReference type="GO" id="GO:0008643">
    <property type="term" value="P:carbohydrate transport"/>
    <property type="evidence" value="ECO:0007669"/>
    <property type="project" value="InterPro"/>
</dbReference>
<keyword evidence="1" id="KW-0813">Transport</keyword>
<evidence type="ECO:0000256" key="3">
    <source>
        <dbReference type="ARBA" id="ARBA00022840"/>
    </source>
</evidence>